<comment type="miscellaneous">
    <text evidence="8">In eukaryotes there are cytoplasmic, mitochondrial and chloroplastic isozymes.</text>
</comment>
<dbReference type="Gene3D" id="3.50.30.40">
    <property type="entry name" value="Ribonuclease E inhibitor RraA/RraA-like"/>
    <property type="match status" value="2"/>
</dbReference>
<dbReference type="InterPro" id="IPR004839">
    <property type="entry name" value="Aminotransferase_I/II_large"/>
</dbReference>
<comment type="cofactor">
    <cofactor evidence="1">
        <name>pyridoxal 5'-phosphate</name>
        <dbReference type="ChEBI" id="CHEBI:597326"/>
    </cofactor>
</comment>
<keyword evidence="7" id="KW-0479">Metal-binding</keyword>
<keyword evidence="4 8" id="KW-0032">Aminotransferase</keyword>
<dbReference type="Gene3D" id="3.90.1150.10">
    <property type="entry name" value="Aspartate Aminotransferase, domain 1"/>
    <property type="match status" value="1"/>
</dbReference>
<feature type="binding site" evidence="7">
    <location>
        <position position="746"/>
    </location>
    <ligand>
        <name>substrate</name>
    </ligand>
</feature>
<sequence>MSHLSDIPPAQPDAAFSLIASFKADTAEHKVDLCPGFYRDDNAEPWILPSVAKAKEQIHADPSLNHEHLPLTGHPELLLGSQKLVFGQNRDLKRVASIQTVSGTGANHMAALFLTTNLKPKRVWISNPSWINHTEIWKLVGPDVEQRFYPYYDKVHHRVDIEAMTRTLREEACEGDVIILHACAHNPTGADLTCQQWETVADICKEFGIFAVFDMAYQGFASGDLNQDTSALTHFFDRSDLEFAVAQSFSKNFGLYGERVGVLHMVALETETAAKVTPLLTQLSRAEITSCPSYGARIVSKILSSPILLGQWQQDLVTMSERMKSMRKALYQGLQRRSIRGSWDHLLTDIGMFSMTGLTRDQVDELRTNHHIYLLPSGRLSVTGLTSNNIDIVCIKMSDTTLDRLSALDTNTVSDALDFLGLLGATNGLRPLWDCPKIVGRASTVQLGPKKEDAPATTHLITPVIDAVATNDRILVIAGGVEGISSWGDIIANAAKVKQIRGSIIDGMSRDIDGSRDIGYPVFGRGVTMISARNRLVQIGSGVQVEIRGVKVDENDYVIADNCGVVFIPADRIQDVMELGERINRRQDGMVQEVRSGRSVAEVMHDTQFEAIGSSATPYRSARPDEPQNPNTANPEDQELVSLFADSDTPGVSDALDKLGILGQAFDIMPLTNYNKTTVGPAFTVRYAPASDPPGSVGDFIDDVAVGDIVVIDNSGRTDCTVWGDIMTQYAGLRGVAGTVINGVCRDVDRAISDNYPIFSSGRWMRTGKDRVQVEGVNEVISVGTVRVSPRDIVVADANGVVIVPRDRAREVAAIASLIEKSEQGIRQMICKGSTIAEAREKLGYHTLQRKE</sequence>
<dbReference type="GO" id="GO:0004069">
    <property type="term" value="F:L-aspartate:2-oxoglutarate aminotransferase activity"/>
    <property type="evidence" value="ECO:0007669"/>
    <property type="project" value="UniProtKB-EC"/>
</dbReference>
<dbReference type="PRINTS" id="PR00799">
    <property type="entry name" value="TRANSAMINASE"/>
</dbReference>
<dbReference type="PANTHER" id="PTHR11879">
    <property type="entry name" value="ASPARTATE AMINOTRANSFERASE"/>
    <property type="match status" value="1"/>
</dbReference>
<comment type="caution">
    <text evidence="11">The sequence shown here is derived from an EMBL/GenBank/DDBJ whole genome shotgun (WGS) entry which is preliminary data.</text>
</comment>
<dbReference type="CDD" id="cd16841">
    <property type="entry name" value="RraA_family"/>
    <property type="match status" value="2"/>
</dbReference>
<evidence type="ECO:0000313" key="11">
    <source>
        <dbReference type="EMBL" id="KAF4423130.1"/>
    </source>
</evidence>
<dbReference type="PROSITE" id="PS00105">
    <property type="entry name" value="AA_TRANSFER_CLASS_1"/>
    <property type="match status" value="1"/>
</dbReference>
<dbReference type="PANTHER" id="PTHR11879:SF20">
    <property type="entry name" value="ASPARTATE AMINOTRANSFERASE"/>
    <property type="match status" value="1"/>
</dbReference>
<dbReference type="InterPro" id="IPR004838">
    <property type="entry name" value="NHTrfase_class1_PyrdxlP-BS"/>
</dbReference>
<reference evidence="11 12" key="1">
    <citation type="submission" date="2020-01" db="EMBL/GenBank/DDBJ databases">
        <title>Identification and distribution of gene clusters putatively required for synthesis of sphingolipid metabolism inhibitors in phylogenetically diverse species of the filamentous fungus Fusarium.</title>
        <authorList>
            <person name="Kim H.-S."/>
            <person name="Busman M."/>
            <person name="Brown D.W."/>
            <person name="Divon H."/>
            <person name="Uhlig S."/>
            <person name="Proctor R.H."/>
        </authorList>
    </citation>
    <scope>NUCLEOTIDE SEQUENCE [LARGE SCALE GENOMIC DNA]</scope>
    <source>
        <strain evidence="11 12">NRRL 13308</strain>
    </source>
</reference>
<evidence type="ECO:0000256" key="9">
    <source>
        <dbReference type="SAM" id="MobiDB-lite"/>
    </source>
</evidence>
<evidence type="ECO:0000259" key="10">
    <source>
        <dbReference type="Pfam" id="PF00155"/>
    </source>
</evidence>
<keyword evidence="7" id="KW-0460">Magnesium</keyword>
<keyword evidence="6" id="KW-0663">Pyridoxal phosphate</keyword>
<gene>
    <name evidence="11" type="ORF">FACUT_10598</name>
</gene>
<dbReference type="NCBIfam" id="NF006719">
    <property type="entry name" value="PRK09257.1"/>
    <property type="match status" value="1"/>
</dbReference>
<proteinExistence type="inferred from homology"/>
<dbReference type="GO" id="GO:0006532">
    <property type="term" value="P:aspartate biosynthetic process"/>
    <property type="evidence" value="ECO:0007669"/>
    <property type="project" value="TreeGrafter"/>
</dbReference>
<dbReference type="InterPro" id="IPR000796">
    <property type="entry name" value="Asp_trans"/>
</dbReference>
<dbReference type="InterPro" id="IPR036704">
    <property type="entry name" value="RraA/RraA-like_sf"/>
</dbReference>
<keyword evidence="5 8" id="KW-0808">Transferase</keyword>
<evidence type="ECO:0000256" key="7">
    <source>
        <dbReference type="PIRSR" id="PIRSR605493-1"/>
    </source>
</evidence>
<evidence type="ECO:0000256" key="1">
    <source>
        <dbReference type="ARBA" id="ARBA00001933"/>
    </source>
</evidence>
<feature type="region of interest" description="Disordered" evidence="9">
    <location>
        <begin position="612"/>
        <end position="635"/>
    </location>
</feature>
<evidence type="ECO:0000256" key="5">
    <source>
        <dbReference type="ARBA" id="ARBA00022679"/>
    </source>
</evidence>
<dbReference type="InterPro" id="IPR005493">
    <property type="entry name" value="RraA/RraA-like"/>
</dbReference>
<comment type="catalytic activity">
    <reaction evidence="8">
        <text>L-aspartate + 2-oxoglutarate = oxaloacetate + L-glutamate</text>
        <dbReference type="Rhea" id="RHEA:21824"/>
        <dbReference type="ChEBI" id="CHEBI:16452"/>
        <dbReference type="ChEBI" id="CHEBI:16810"/>
        <dbReference type="ChEBI" id="CHEBI:29985"/>
        <dbReference type="ChEBI" id="CHEBI:29991"/>
        <dbReference type="EC" id="2.6.1.1"/>
    </reaction>
</comment>
<dbReference type="CDD" id="cd00609">
    <property type="entry name" value="AAT_like"/>
    <property type="match status" value="1"/>
</dbReference>
<dbReference type="InterPro" id="IPR015422">
    <property type="entry name" value="PyrdxlP-dep_Trfase_small"/>
</dbReference>
<evidence type="ECO:0000256" key="4">
    <source>
        <dbReference type="ARBA" id="ARBA00022576"/>
    </source>
</evidence>
<dbReference type="Proteomes" id="UP000536711">
    <property type="component" value="Unassembled WGS sequence"/>
</dbReference>
<dbReference type="InterPro" id="IPR015421">
    <property type="entry name" value="PyrdxlP-dep_Trfase_major"/>
</dbReference>
<name>A0A8H4JHQ4_9HYPO</name>
<comment type="similarity">
    <text evidence="2">Belongs to the class-I pyridoxal-phosphate-dependent aminotransferase family.</text>
</comment>
<dbReference type="SUPFAM" id="SSF53383">
    <property type="entry name" value="PLP-dependent transferases"/>
    <property type="match status" value="1"/>
</dbReference>
<dbReference type="GO" id="GO:0046872">
    <property type="term" value="F:metal ion binding"/>
    <property type="evidence" value="ECO:0007669"/>
    <property type="project" value="UniProtKB-KW"/>
</dbReference>
<feature type="binding site" evidence="7">
    <location>
        <position position="747"/>
    </location>
    <ligand>
        <name>Mg(2+)</name>
        <dbReference type="ChEBI" id="CHEBI:18420"/>
    </ligand>
</feature>
<evidence type="ECO:0000256" key="6">
    <source>
        <dbReference type="ARBA" id="ARBA00022898"/>
    </source>
</evidence>
<feature type="domain" description="Aminotransferase class I/classII large" evidence="10">
    <location>
        <begin position="29"/>
        <end position="394"/>
    </location>
</feature>
<keyword evidence="12" id="KW-1185">Reference proteome</keyword>
<evidence type="ECO:0000256" key="3">
    <source>
        <dbReference type="ARBA" id="ARBA00011738"/>
    </source>
</evidence>
<organism evidence="11 12">
    <name type="scientific">Fusarium acutatum</name>
    <dbReference type="NCBI Taxonomy" id="78861"/>
    <lineage>
        <taxon>Eukaryota</taxon>
        <taxon>Fungi</taxon>
        <taxon>Dikarya</taxon>
        <taxon>Ascomycota</taxon>
        <taxon>Pezizomycotina</taxon>
        <taxon>Sordariomycetes</taxon>
        <taxon>Hypocreomycetidae</taxon>
        <taxon>Hypocreales</taxon>
        <taxon>Nectriaceae</taxon>
        <taxon>Fusarium</taxon>
        <taxon>Fusarium fujikuroi species complex</taxon>
    </lineage>
</organism>
<dbReference type="EMBL" id="JAADJF010000337">
    <property type="protein sequence ID" value="KAF4423130.1"/>
    <property type="molecule type" value="Genomic_DNA"/>
</dbReference>
<dbReference type="GO" id="GO:0030170">
    <property type="term" value="F:pyridoxal phosphate binding"/>
    <property type="evidence" value="ECO:0007669"/>
    <property type="project" value="InterPro"/>
</dbReference>
<comment type="subunit">
    <text evidence="3 8">Homodimer.</text>
</comment>
<dbReference type="InterPro" id="IPR015424">
    <property type="entry name" value="PyrdxlP-dep_Trfase"/>
</dbReference>
<dbReference type="EC" id="2.6.1.1" evidence="8"/>
<dbReference type="OrthoDB" id="1476984at2759"/>
<dbReference type="FunFam" id="3.40.640.10:FF:000066">
    <property type="entry name" value="Aspartate aminotransferase"/>
    <property type="match status" value="1"/>
</dbReference>
<comment type="cofactor">
    <cofactor evidence="7">
        <name>Mg(2+)</name>
        <dbReference type="ChEBI" id="CHEBI:18420"/>
    </cofactor>
</comment>
<evidence type="ECO:0000256" key="2">
    <source>
        <dbReference type="ARBA" id="ARBA00007441"/>
    </source>
</evidence>
<dbReference type="Gene3D" id="3.40.640.10">
    <property type="entry name" value="Type I PLP-dependent aspartate aminotransferase-like (Major domain)"/>
    <property type="match status" value="1"/>
</dbReference>
<dbReference type="Pfam" id="PF00155">
    <property type="entry name" value="Aminotran_1_2"/>
    <property type="match status" value="1"/>
</dbReference>
<protein>
    <recommendedName>
        <fullName evidence="8">Aspartate aminotransferase</fullName>
        <ecNumber evidence="8">2.6.1.1</ecNumber>
    </recommendedName>
</protein>
<evidence type="ECO:0000313" key="12">
    <source>
        <dbReference type="Proteomes" id="UP000536711"/>
    </source>
</evidence>
<accession>A0A8H4JHQ4</accession>
<dbReference type="GO" id="GO:0005829">
    <property type="term" value="C:cytosol"/>
    <property type="evidence" value="ECO:0007669"/>
    <property type="project" value="TreeGrafter"/>
</dbReference>
<dbReference type="AlphaFoldDB" id="A0A8H4JHQ4"/>
<evidence type="ECO:0000256" key="8">
    <source>
        <dbReference type="RuleBase" id="RU000480"/>
    </source>
</evidence>
<dbReference type="SUPFAM" id="SSF89562">
    <property type="entry name" value="RraA-like"/>
    <property type="match status" value="2"/>
</dbReference>
<feature type="binding site" evidence="7">
    <location>
        <begin position="724"/>
        <end position="727"/>
    </location>
    <ligand>
        <name>substrate</name>
    </ligand>
</feature>
<dbReference type="Pfam" id="PF03737">
    <property type="entry name" value="RraA-like"/>
    <property type="match status" value="2"/>
</dbReference>